<dbReference type="CDD" id="cd00130">
    <property type="entry name" value="PAS"/>
    <property type="match status" value="1"/>
</dbReference>
<dbReference type="InterPro" id="IPR000014">
    <property type="entry name" value="PAS"/>
</dbReference>
<dbReference type="InterPro" id="IPR035965">
    <property type="entry name" value="PAS-like_dom_sf"/>
</dbReference>
<dbReference type="Gene3D" id="3.30.450.20">
    <property type="entry name" value="PAS domain"/>
    <property type="match status" value="1"/>
</dbReference>
<evidence type="ECO:0000313" key="5">
    <source>
        <dbReference type="Proteomes" id="UP001156856"/>
    </source>
</evidence>
<evidence type="ECO:0000313" key="4">
    <source>
        <dbReference type="Proteomes" id="UP000321960"/>
    </source>
</evidence>
<dbReference type="EMBL" id="BSPK01000111">
    <property type="protein sequence ID" value="GLS67088.1"/>
    <property type="molecule type" value="Genomic_DNA"/>
</dbReference>
<name>A0A512J9Z4_9HYPH</name>
<dbReference type="PANTHER" id="PTHR24422:SF10">
    <property type="entry name" value="CHEMOTAXIS PROTEIN METHYLTRANSFERASE 2"/>
    <property type="match status" value="1"/>
</dbReference>
<reference evidence="3" key="4">
    <citation type="submission" date="2023-01" db="EMBL/GenBank/DDBJ databases">
        <title>Draft genome sequence of Methylobacterium oxalidis strain NBRC 107715.</title>
        <authorList>
            <person name="Sun Q."/>
            <person name="Mori K."/>
        </authorList>
    </citation>
    <scope>NUCLEOTIDE SEQUENCE</scope>
    <source>
        <strain evidence="3">NBRC 107715</strain>
    </source>
</reference>
<keyword evidence="5" id="KW-1185">Reference proteome</keyword>
<accession>A0A512J9Z4</accession>
<dbReference type="PANTHER" id="PTHR24422">
    <property type="entry name" value="CHEMOTAXIS PROTEIN METHYLTRANSFERASE"/>
    <property type="match status" value="1"/>
</dbReference>
<dbReference type="InterPro" id="IPR013655">
    <property type="entry name" value="PAS_fold_3"/>
</dbReference>
<dbReference type="EMBL" id="BJZU01000122">
    <property type="protein sequence ID" value="GEP06784.1"/>
    <property type="molecule type" value="Genomic_DNA"/>
</dbReference>
<reference evidence="3" key="1">
    <citation type="journal article" date="2014" name="Int. J. Syst. Evol. Microbiol.">
        <title>Complete genome of a new Firmicutes species belonging to the dominant human colonic microbiota ('Ruminococcus bicirculans') reveals two chromosomes and a selective capacity to utilize plant glucans.</title>
        <authorList>
            <consortium name="NISC Comparative Sequencing Program"/>
            <person name="Wegmann U."/>
            <person name="Louis P."/>
            <person name="Goesmann A."/>
            <person name="Henrissat B."/>
            <person name="Duncan S.H."/>
            <person name="Flint H.J."/>
        </authorList>
    </citation>
    <scope>NUCLEOTIDE SEQUENCE</scope>
    <source>
        <strain evidence="3">NBRC 107715</strain>
    </source>
</reference>
<gene>
    <name evidence="3" type="ORF">GCM10007888_54710</name>
    <name evidence="2" type="ORF">MOX02_48220</name>
</gene>
<evidence type="ECO:0000313" key="2">
    <source>
        <dbReference type="EMBL" id="GEP06784.1"/>
    </source>
</evidence>
<dbReference type="Pfam" id="PF08447">
    <property type="entry name" value="PAS_3"/>
    <property type="match status" value="1"/>
</dbReference>
<dbReference type="Proteomes" id="UP001156856">
    <property type="component" value="Unassembled WGS sequence"/>
</dbReference>
<evidence type="ECO:0000313" key="3">
    <source>
        <dbReference type="EMBL" id="GLS67088.1"/>
    </source>
</evidence>
<sequence length="156" mass="17037">MLLRALNKAVTEAEAKLAALDKSQGIIEFDLDGNILTANANFLAILVYTLADIQGAHHSRFVEVAHRDSAEYADFWAKLRHGEYQSGRYKRVASDGREIWIRASYNPVRDRSGKPCKVVTFATDFFLGSAPAQPLAGEALEQAGCVAIEVAKSLGL</sequence>
<proteinExistence type="predicted"/>
<reference evidence="5" key="2">
    <citation type="journal article" date="2019" name="Int. J. Syst. Evol. Microbiol.">
        <title>The Global Catalogue of Microorganisms (GCM) 10K type strain sequencing project: providing services to taxonomists for standard genome sequencing and annotation.</title>
        <authorList>
            <consortium name="The Broad Institute Genomics Platform"/>
            <consortium name="The Broad Institute Genome Sequencing Center for Infectious Disease"/>
            <person name="Wu L."/>
            <person name="Ma J."/>
        </authorList>
    </citation>
    <scope>NUCLEOTIDE SEQUENCE [LARGE SCALE GENOMIC DNA]</scope>
    <source>
        <strain evidence="5">NBRC 107715</strain>
    </source>
</reference>
<dbReference type="Proteomes" id="UP000321960">
    <property type="component" value="Unassembled WGS sequence"/>
</dbReference>
<reference evidence="2 4" key="3">
    <citation type="submission" date="2019-07" db="EMBL/GenBank/DDBJ databases">
        <title>Whole genome shotgun sequence of Methylobacterium oxalidis NBRC 107715.</title>
        <authorList>
            <person name="Hosoyama A."/>
            <person name="Uohara A."/>
            <person name="Ohji S."/>
            <person name="Ichikawa N."/>
        </authorList>
    </citation>
    <scope>NUCLEOTIDE SEQUENCE [LARGE SCALE GENOMIC DNA]</scope>
    <source>
        <strain evidence="2 4">NBRC 107715</strain>
    </source>
</reference>
<protein>
    <recommendedName>
        <fullName evidence="1">PAS fold-3 domain-containing protein</fullName>
    </recommendedName>
</protein>
<dbReference type="RefSeq" id="WP_238179774.1">
    <property type="nucleotide sequence ID" value="NZ_BPQW01000147.1"/>
</dbReference>
<dbReference type="AlphaFoldDB" id="A0A512J9Z4"/>
<feature type="domain" description="PAS fold-3" evidence="1">
    <location>
        <begin position="36"/>
        <end position="121"/>
    </location>
</feature>
<dbReference type="SUPFAM" id="SSF55785">
    <property type="entry name" value="PYP-like sensor domain (PAS domain)"/>
    <property type="match status" value="1"/>
</dbReference>
<organism evidence="2 4">
    <name type="scientific">Methylobacterium oxalidis</name>
    <dbReference type="NCBI Taxonomy" id="944322"/>
    <lineage>
        <taxon>Bacteria</taxon>
        <taxon>Pseudomonadati</taxon>
        <taxon>Pseudomonadota</taxon>
        <taxon>Alphaproteobacteria</taxon>
        <taxon>Hyphomicrobiales</taxon>
        <taxon>Methylobacteriaceae</taxon>
        <taxon>Methylobacterium</taxon>
    </lineage>
</organism>
<dbReference type="InterPro" id="IPR050903">
    <property type="entry name" value="Bact_Chemotaxis_MeTrfase"/>
</dbReference>
<dbReference type="NCBIfam" id="TIGR00229">
    <property type="entry name" value="sensory_box"/>
    <property type="match status" value="1"/>
</dbReference>
<evidence type="ECO:0000259" key="1">
    <source>
        <dbReference type="Pfam" id="PF08447"/>
    </source>
</evidence>
<comment type="caution">
    <text evidence="2">The sequence shown here is derived from an EMBL/GenBank/DDBJ whole genome shotgun (WGS) entry which is preliminary data.</text>
</comment>